<dbReference type="Gene3D" id="3.40.390.10">
    <property type="entry name" value="Collagenase (Catalytic Domain)"/>
    <property type="match status" value="1"/>
</dbReference>
<dbReference type="Proteomes" id="UP001501057">
    <property type="component" value="Unassembled WGS sequence"/>
</dbReference>
<evidence type="ECO:0000313" key="1">
    <source>
        <dbReference type="EMBL" id="GAA1744074.1"/>
    </source>
</evidence>
<gene>
    <name evidence="1" type="ORF">GCM10009710_25170</name>
</gene>
<evidence type="ECO:0008006" key="3">
    <source>
        <dbReference type="Google" id="ProtNLM"/>
    </source>
</evidence>
<dbReference type="EMBL" id="BAAAME010000004">
    <property type="protein sequence ID" value="GAA1744074.1"/>
    <property type="molecule type" value="Genomic_DNA"/>
</dbReference>
<sequence length="273" mass="29529">MAPVGGPFEDMRRRRRVDRMLREMERIGRPRRRIPSSTMWQTVVPGVLVVVLLSVFGFRLWHDPNANIVGYTSPGEVGEGELQYAAGGGTYRFMATQDGSDEPVAYDPCTPIQVMVNARTAPADADAILSTALANVTDATGLQFELVGGSDEVPYAGTDVETADGWRPLLIGWTDANEMSEFDGEVVGLGGSAIVEIDGRHWYVTGDVALDGPRLAELGTEVTVAVLQHELAHVVGLHHVDDEHELMHPVQTTARWGRGDLAGLEQLGAVECA</sequence>
<dbReference type="InterPro" id="IPR024079">
    <property type="entry name" value="MetalloPept_cat_dom_sf"/>
</dbReference>
<name>A0ABP4W0E2_9ACTN</name>
<organism evidence="1 2">
    <name type="scientific">Aeromicrobium alkaliterrae</name>
    <dbReference type="NCBI Taxonomy" id="302168"/>
    <lineage>
        <taxon>Bacteria</taxon>
        <taxon>Bacillati</taxon>
        <taxon>Actinomycetota</taxon>
        <taxon>Actinomycetes</taxon>
        <taxon>Propionibacteriales</taxon>
        <taxon>Nocardioidaceae</taxon>
        <taxon>Aeromicrobium</taxon>
    </lineage>
</organism>
<proteinExistence type="predicted"/>
<reference evidence="2" key="1">
    <citation type="journal article" date="2019" name="Int. J. Syst. Evol. Microbiol.">
        <title>The Global Catalogue of Microorganisms (GCM) 10K type strain sequencing project: providing services to taxonomists for standard genome sequencing and annotation.</title>
        <authorList>
            <consortium name="The Broad Institute Genomics Platform"/>
            <consortium name="The Broad Institute Genome Sequencing Center for Infectious Disease"/>
            <person name="Wu L."/>
            <person name="Ma J."/>
        </authorList>
    </citation>
    <scope>NUCLEOTIDE SEQUENCE [LARGE SCALE GENOMIC DNA]</scope>
    <source>
        <strain evidence="2">JCM 13518</strain>
    </source>
</reference>
<accession>A0ABP4W0E2</accession>
<comment type="caution">
    <text evidence="1">The sequence shown here is derived from an EMBL/GenBank/DDBJ whole genome shotgun (WGS) entry which is preliminary data.</text>
</comment>
<evidence type="ECO:0000313" key="2">
    <source>
        <dbReference type="Proteomes" id="UP001501057"/>
    </source>
</evidence>
<dbReference type="SUPFAM" id="SSF55486">
    <property type="entry name" value="Metalloproteases ('zincins'), catalytic domain"/>
    <property type="match status" value="1"/>
</dbReference>
<protein>
    <recommendedName>
        <fullName evidence="3">Matrixin family metalloprotease</fullName>
    </recommendedName>
</protein>
<keyword evidence="2" id="KW-1185">Reference proteome</keyword>